<keyword evidence="4" id="KW-0722">Serine protease inhibitor</keyword>
<dbReference type="EMBL" id="GL732545">
    <property type="protein sequence ID" value="EFX81063.1"/>
    <property type="molecule type" value="Genomic_DNA"/>
</dbReference>
<proteinExistence type="predicted"/>
<reference evidence="7 8" key="1">
    <citation type="journal article" date="2011" name="Science">
        <title>The ecoresponsive genome of Daphnia pulex.</title>
        <authorList>
            <person name="Colbourne J.K."/>
            <person name="Pfrender M.E."/>
            <person name="Gilbert D."/>
            <person name="Thomas W.K."/>
            <person name="Tucker A."/>
            <person name="Oakley T.H."/>
            <person name="Tokishita S."/>
            <person name="Aerts A."/>
            <person name="Arnold G.J."/>
            <person name="Basu M.K."/>
            <person name="Bauer D.J."/>
            <person name="Caceres C.E."/>
            <person name="Carmel L."/>
            <person name="Casola C."/>
            <person name="Choi J.H."/>
            <person name="Detter J.C."/>
            <person name="Dong Q."/>
            <person name="Dusheyko S."/>
            <person name="Eads B.D."/>
            <person name="Frohlich T."/>
            <person name="Geiler-Samerotte K.A."/>
            <person name="Gerlach D."/>
            <person name="Hatcher P."/>
            <person name="Jogdeo S."/>
            <person name="Krijgsveld J."/>
            <person name="Kriventseva E.V."/>
            <person name="Kultz D."/>
            <person name="Laforsch C."/>
            <person name="Lindquist E."/>
            <person name="Lopez J."/>
            <person name="Manak J.R."/>
            <person name="Muller J."/>
            <person name="Pangilinan J."/>
            <person name="Patwardhan R.P."/>
            <person name="Pitluck S."/>
            <person name="Pritham E.J."/>
            <person name="Rechtsteiner A."/>
            <person name="Rho M."/>
            <person name="Rogozin I.B."/>
            <person name="Sakarya O."/>
            <person name="Salamov A."/>
            <person name="Schaack S."/>
            <person name="Shapiro H."/>
            <person name="Shiga Y."/>
            <person name="Skalitzky C."/>
            <person name="Smith Z."/>
            <person name="Souvorov A."/>
            <person name="Sung W."/>
            <person name="Tang Z."/>
            <person name="Tsuchiya D."/>
            <person name="Tu H."/>
            <person name="Vos H."/>
            <person name="Wang M."/>
            <person name="Wolf Y.I."/>
            <person name="Yamagata H."/>
            <person name="Yamada T."/>
            <person name="Ye Y."/>
            <person name="Shaw J.R."/>
            <person name="Andrews J."/>
            <person name="Crease T.J."/>
            <person name="Tang H."/>
            <person name="Lucas S.M."/>
            <person name="Robertson H.M."/>
            <person name="Bork P."/>
            <person name="Koonin E.V."/>
            <person name="Zdobnov E.M."/>
            <person name="Grigoriev I.V."/>
            <person name="Lynch M."/>
            <person name="Boore J.L."/>
        </authorList>
    </citation>
    <scope>NUCLEOTIDE SEQUENCE [LARGE SCALE GENOMIC DNA]</scope>
</reference>
<feature type="non-terminal residue" evidence="7">
    <location>
        <position position="1"/>
    </location>
</feature>
<dbReference type="PROSITE" id="PS00280">
    <property type="entry name" value="BPTI_KUNITZ_1"/>
    <property type="match status" value="1"/>
</dbReference>
<dbReference type="GO" id="GO:0004867">
    <property type="term" value="F:serine-type endopeptidase inhibitor activity"/>
    <property type="evidence" value="ECO:0000318"/>
    <property type="project" value="GO_Central"/>
</dbReference>
<dbReference type="Gene3D" id="4.10.410.10">
    <property type="entry name" value="Pancreatic trypsin inhibitor Kunitz domain"/>
    <property type="match status" value="1"/>
</dbReference>
<dbReference type="Pfam" id="PF00014">
    <property type="entry name" value="Kunitz_BPTI"/>
    <property type="match status" value="1"/>
</dbReference>
<dbReference type="InterPro" id="IPR036880">
    <property type="entry name" value="Kunitz_BPTI_sf"/>
</dbReference>
<dbReference type="PANTHER" id="PTHR10083">
    <property type="entry name" value="KUNITZ-TYPE PROTEASE INHIBITOR-RELATED"/>
    <property type="match status" value="1"/>
</dbReference>
<accession>E9GHH2</accession>
<dbReference type="KEGG" id="dpx:DAPPUDRAFT_29229"/>
<dbReference type="CDD" id="cd00109">
    <property type="entry name" value="Kunitz-type"/>
    <property type="match status" value="1"/>
</dbReference>
<evidence type="ECO:0000256" key="5">
    <source>
        <dbReference type="ARBA" id="ARBA00023157"/>
    </source>
</evidence>
<dbReference type="PANTHER" id="PTHR10083:SF381">
    <property type="entry name" value="BPTI_KUNITZ INHIBITOR DOMAIN-CONTAINING PROTEIN"/>
    <property type="match status" value="1"/>
</dbReference>
<dbReference type="GO" id="GO:0005615">
    <property type="term" value="C:extracellular space"/>
    <property type="evidence" value="ECO:0000318"/>
    <property type="project" value="GO_Central"/>
</dbReference>
<protein>
    <recommendedName>
        <fullName evidence="6">BPTI/Kunitz inhibitor domain-containing protein</fullName>
    </recommendedName>
</protein>
<evidence type="ECO:0000259" key="6">
    <source>
        <dbReference type="PROSITE" id="PS50279"/>
    </source>
</evidence>
<dbReference type="OrthoDB" id="4473401at2759"/>
<comment type="subcellular location">
    <subcellularLocation>
        <location evidence="1">Secreted</location>
    </subcellularLocation>
</comment>
<dbReference type="Proteomes" id="UP000000305">
    <property type="component" value="Unassembled WGS sequence"/>
</dbReference>
<dbReference type="eggNOG" id="KOG3540">
    <property type="taxonomic scope" value="Eukaryota"/>
</dbReference>
<evidence type="ECO:0000313" key="8">
    <source>
        <dbReference type="Proteomes" id="UP000000305"/>
    </source>
</evidence>
<dbReference type="SUPFAM" id="SSF57362">
    <property type="entry name" value="BPTI-like"/>
    <property type="match status" value="1"/>
</dbReference>
<keyword evidence="2" id="KW-0964">Secreted</keyword>
<keyword evidence="5" id="KW-1015">Disulfide bond</keyword>
<feature type="domain" description="BPTI/Kunitz inhibitor" evidence="6">
    <location>
        <begin position="1"/>
        <end position="51"/>
    </location>
</feature>
<dbReference type="AlphaFoldDB" id="E9GHH2"/>
<keyword evidence="8" id="KW-1185">Reference proteome</keyword>
<dbReference type="PhylomeDB" id="E9GHH2"/>
<dbReference type="InterPro" id="IPR002223">
    <property type="entry name" value="Kunitz_BPTI"/>
</dbReference>
<dbReference type="HOGENOM" id="CLU_164133_4_4_1"/>
<sequence>CLQPKVIGPCRASIPRFFFDATTGVCTPFNYGGCRGNDNRFISEKACQLAC</sequence>
<dbReference type="STRING" id="6669.E9GHH2"/>
<dbReference type="FunFam" id="4.10.410.10:FF:000071">
    <property type="entry name" value="Uncharacterized protein"/>
    <property type="match status" value="1"/>
</dbReference>
<evidence type="ECO:0000256" key="1">
    <source>
        <dbReference type="ARBA" id="ARBA00004613"/>
    </source>
</evidence>
<dbReference type="PRINTS" id="PR00759">
    <property type="entry name" value="BASICPTASE"/>
</dbReference>
<name>E9GHH2_DAPPU</name>
<evidence type="ECO:0000256" key="2">
    <source>
        <dbReference type="ARBA" id="ARBA00022525"/>
    </source>
</evidence>
<evidence type="ECO:0000256" key="4">
    <source>
        <dbReference type="ARBA" id="ARBA00022900"/>
    </source>
</evidence>
<keyword evidence="3" id="KW-0646">Protease inhibitor</keyword>
<evidence type="ECO:0000313" key="7">
    <source>
        <dbReference type="EMBL" id="EFX81063.1"/>
    </source>
</evidence>
<organism evidence="7 8">
    <name type="scientific">Daphnia pulex</name>
    <name type="common">Water flea</name>
    <dbReference type="NCBI Taxonomy" id="6669"/>
    <lineage>
        <taxon>Eukaryota</taxon>
        <taxon>Metazoa</taxon>
        <taxon>Ecdysozoa</taxon>
        <taxon>Arthropoda</taxon>
        <taxon>Crustacea</taxon>
        <taxon>Branchiopoda</taxon>
        <taxon>Diplostraca</taxon>
        <taxon>Cladocera</taxon>
        <taxon>Anomopoda</taxon>
        <taxon>Daphniidae</taxon>
        <taxon>Daphnia</taxon>
    </lineage>
</organism>
<feature type="non-terminal residue" evidence="7">
    <location>
        <position position="51"/>
    </location>
</feature>
<dbReference type="MEROPS" id="I02.963"/>
<dbReference type="InterPro" id="IPR020901">
    <property type="entry name" value="Prtase_inh_Kunz-CS"/>
</dbReference>
<dbReference type="InParanoid" id="E9GHH2"/>
<dbReference type="PROSITE" id="PS50279">
    <property type="entry name" value="BPTI_KUNITZ_2"/>
    <property type="match status" value="1"/>
</dbReference>
<evidence type="ECO:0000256" key="3">
    <source>
        <dbReference type="ARBA" id="ARBA00022690"/>
    </source>
</evidence>
<dbReference type="SMART" id="SM00131">
    <property type="entry name" value="KU"/>
    <property type="match status" value="1"/>
</dbReference>
<gene>
    <name evidence="7" type="ORF">DAPPUDRAFT_29229</name>
</gene>
<dbReference type="InterPro" id="IPR050098">
    <property type="entry name" value="TFPI/VKTCI-like"/>
</dbReference>